<feature type="compositionally biased region" description="Basic and acidic residues" evidence="9">
    <location>
        <begin position="7"/>
        <end position="22"/>
    </location>
</feature>
<dbReference type="GO" id="GO:0005886">
    <property type="term" value="C:plasma membrane"/>
    <property type="evidence" value="ECO:0007669"/>
    <property type="project" value="UniProtKB-SubCell"/>
</dbReference>
<feature type="transmembrane region" description="Helical" evidence="10">
    <location>
        <begin position="347"/>
        <end position="368"/>
    </location>
</feature>
<keyword evidence="4 10" id="KW-0812">Transmembrane</keyword>
<evidence type="ECO:0000256" key="10">
    <source>
        <dbReference type="SAM" id="Phobius"/>
    </source>
</evidence>
<reference evidence="11" key="2">
    <citation type="submission" date="2020-09" db="EMBL/GenBank/DDBJ databases">
        <title>Reference genome assembly for Australian Ascochyta lentis isolate Al4.</title>
        <authorList>
            <person name="Lee R.C."/>
            <person name="Farfan-Caceres L.M."/>
            <person name="Debler J.W."/>
            <person name="Williams A.H."/>
            <person name="Henares B.M."/>
        </authorList>
    </citation>
    <scope>NUCLEOTIDE SEQUENCE</scope>
    <source>
        <strain evidence="11">Al4</strain>
    </source>
</reference>
<sequence length="609" mass="66348">MADADDEHTKRQFHFNEQRASLRSDTSQSSSNARERSRHHSLLSERQSLPRTAENFDLYPERADSDTLPSPPGSPSPAPVVPRHRSETAASLGQEKGKKKSKRLSTGRESATSRSKSRPRATSNGRNTEDLLVAASWDNLEFLASPPPELPGLPADRDGYWRTRLHNNESSRSNLPPTASRTPTKQRSRRPSLFSRSNPSNSPRSQNDITALPNMTPNAQQQLNEADKYHQSWETPTAKRMSKCLTEIYTISFLVFFAIWGTLARLGLQALTFYPGAPVIFSELWANVAGAFIMGFVSEDMKLFREEWGSRGGGVGTAQPEDAPAEGHGDLEKQRDKASHSKVKKTIPLYVGLTTGFCGSFTSFSSFVRDVFLGMSNNLLAPAYHPTSSPTALVHRDAGYSVMAILAVVFITVALCYCALKMGGHLAVLLNPVTPTLPFRFTRRVIDPLFVFVGIGTWIGAVVMAALPPHDAWRGQALFACVFAPLGCLTRYYVSLVLNGKLPSFPLGTFACNMFGTAVLGMSYDLQRVAIGGVAGGGLVGCQVLQGIEDGFCGALTTVSTWMLELDTLRRGHAYVYGTSSVVVGLSIMTVVMGSVRWSIGWEAVACAT</sequence>
<protein>
    <recommendedName>
        <fullName evidence="13">Chromosome condensation protein</fullName>
    </recommendedName>
</protein>
<dbReference type="OrthoDB" id="409792at2759"/>
<evidence type="ECO:0000256" key="4">
    <source>
        <dbReference type="ARBA" id="ARBA00022692"/>
    </source>
</evidence>
<proteinExistence type="inferred from homology"/>
<keyword evidence="6 10" id="KW-0472">Membrane</keyword>
<evidence type="ECO:0008006" key="13">
    <source>
        <dbReference type="Google" id="ProtNLM"/>
    </source>
</evidence>
<dbReference type="AlphaFoldDB" id="A0A8H7J960"/>
<feature type="compositionally biased region" description="Polar residues" evidence="9">
    <location>
        <begin position="170"/>
        <end position="183"/>
    </location>
</feature>
<keyword evidence="5 10" id="KW-1133">Transmembrane helix</keyword>
<feature type="transmembrane region" description="Helical" evidence="10">
    <location>
        <begin position="398"/>
        <end position="420"/>
    </location>
</feature>
<feature type="compositionally biased region" description="Low complexity" evidence="9">
    <location>
        <begin position="191"/>
        <end position="207"/>
    </location>
</feature>
<feature type="region of interest" description="Disordered" evidence="9">
    <location>
        <begin position="312"/>
        <end position="339"/>
    </location>
</feature>
<feature type="compositionally biased region" description="Pro residues" evidence="9">
    <location>
        <begin position="69"/>
        <end position="80"/>
    </location>
</feature>
<dbReference type="PANTHER" id="PTHR28259">
    <property type="entry name" value="FLUORIDE EXPORT PROTEIN 1-RELATED"/>
    <property type="match status" value="1"/>
</dbReference>
<keyword evidence="3" id="KW-1003">Cell membrane</keyword>
<dbReference type="InterPro" id="IPR003691">
    <property type="entry name" value="FluC"/>
</dbReference>
<feature type="transmembrane region" description="Helical" evidence="10">
    <location>
        <begin position="274"/>
        <end position="297"/>
    </location>
</feature>
<comment type="caution">
    <text evidence="11">The sequence shown here is derived from an EMBL/GenBank/DDBJ whole genome shotgun (WGS) entry which is preliminary data.</text>
</comment>
<comment type="similarity">
    <text evidence="7">Belongs to the fluoride channel Fluc/FEX (TC 1.A.43) family.</text>
</comment>
<evidence type="ECO:0000256" key="3">
    <source>
        <dbReference type="ARBA" id="ARBA00022475"/>
    </source>
</evidence>
<dbReference type="PANTHER" id="PTHR28259:SF1">
    <property type="entry name" value="FLUORIDE EXPORT PROTEIN 1-RELATED"/>
    <property type="match status" value="1"/>
</dbReference>
<evidence type="ECO:0000313" key="12">
    <source>
        <dbReference type="Proteomes" id="UP000651452"/>
    </source>
</evidence>
<feature type="region of interest" description="Disordered" evidence="9">
    <location>
        <begin position="1"/>
        <end position="129"/>
    </location>
</feature>
<comment type="catalytic activity">
    <reaction evidence="8">
        <text>fluoride(in) = fluoride(out)</text>
        <dbReference type="Rhea" id="RHEA:76159"/>
        <dbReference type="ChEBI" id="CHEBI:17051"/>
    </reaction>
    <physiologicalReaction direction="left-to-right" evidence="8">
        <dbReference type="Rhea" id="RHEA:76160"/>
    </physiologicalReaction>
</comment>
<feature type="transmembrane region" description="Helical" evidence="10">
    <location>
        <begin position="505"/>
        <end position="524"/>
    </location>
</feature>
<evidence type="ECO:0000313" key="11">
    <source>
        <dbReference type="EMBL" id="KAF9700395.1"/>
    </source>
</evidence>
<feature type="transmembrane region" description="Helical" evidence="10">
    <location>
        <begin position="574"/>
        <end position="593"/>
    </location>
</feature>
<feature type="region of interest" description="Disordered" evidence="9">
    <location>
        <begin position="166"/>
        <end position="214"/>
    </location>
</feature>
<comment type="function">
    <text evidence="1">Fluoride channel required for the rapid expulsion of cytoplasmic fluoride.</text>
</comment>
<name>A0A8H7J960_9PLEO</name>
<evidence type="ECO:0000256" key="7">
    <source>
        <dbReference type="ARBA" id="ARBA00035120"/>
    </source>
</evidence>
<feature type="compositionally biased region" description="Basic and acidic residues" evidence="9">
    <location>
        <begin position="325"/>
        <end position="339"/>
    </location>
</feature>
<evidence type="ECO:0000256" key="2">
    <source>
        <dbReference type="ARBA" id="ARBA00004651"/>
    </source>
</evidence>
<evidence type="ECO:0000256" key="5">
    <source>
        <dbReference type="ARBA" id="ARBA00022989"/>
    </source>
</evidence>
<dbReference type="GO" id="GO:1903425">
    <property type="term" value="F:fluoride transmembrane transporter activity"/>
    <property type="evidence" value="ECO:0007669"/>
    <property type="project" value="TreeGrafter"/>
</dbReference>
<comment type="subcellular location">
    <subcellularLocation>
        <location evidence="2">Cell membrane</location>
        <topology evidence="2">Multi-pass membrane protein</topology>
    </subcellularLocation>
</comment>
<feature type="transmembrane region" description="Helical" evidence="10">
    <location>
        <begin position="473"/>
        <end position="493"/>
    </location>
</feature>
<feature type="compositionally biased region" description="Polar residues" evidence="9">
    <location>
        <begin position="23"/>
        <end position="32"/>
    </location>
</feature>
<gene>
    <name evidence="11" type="ORF">EKO04_001765</name>
</gene>
<accession>A0A8H7J960</accession>
<dbReference type="Pfam" id="PF02537">
    <property type="entry name" value="CRCB"/>
    <property type="match status" value="2"/>
</dbReference>
<evidence type="ECO:0000256" key="8">
    <source>
        <dbReference type="ARBA" id="ARBA00035585"/>
    </source>
</evidence>
<dbReference type="EMBL" id="RZGK01000003">
    <property type="protein sequence ID" value="KAF9700395.1"/>
    <property type="molecule type" value="Genomic_DNA"/>
</dbReference>
<feature type="transmembrane region" description="Helical" evidence="10">
    <location>
        <begin position="449"/>
        <end position="467"/>
    </location>
</feature>
<dbReference type="Proteomes" id="UP000651452">
    <property type="component" value="Unassembled WGS sequence"/>
</dbReference>
<evidence type="ECO:0000256" key="6">
    <source>
        <dbReference type="ARBA" id="ARBA00023136"/>
    </source>
</evidence>
<keyword evidence="12" id="KW-1185">Reference proteome</keyword>
<feature type="transmembrane region" description="Helical" evidence="10">
    <location>
        <begin position="248"/>
        <end position="268"/>
    </location>
</feature>
<reference evidence="11" key="1">
    <citation type="submission" date="2018-12" db="EMBL/GenBank/DDBJ databases">
        <authorList>
            <person name="Syme R.A."/>
            <person name="Farfan-Caceres L."/>
            <person name="Lichtenzveig J."/>
        </authorList>
    </citation>
    <scope>NUCLEOTIDE SEQUENCE</scope>
    <source>
        <strain evidence="11">Al4</strain>
    </source>
</reference>
<organism evidence="11 12">
    <name type="scientific">Ascochyta lentis</name>
    <dbReference type="NCBI Taxonomy" id="205686"/>
    <lineage>
        <taxon>Eukaryota</taxon>
        <taxon>Fungi</taxon>
        <taxon>Dikarya</taxon>
        <taxon>Ascomycota</taxon>
        <taxon>Pezizomycotina</taxon>
        <taxon>Dothideomycetes</taxon>
        <taxon>Pleosporomycetidae</taxon>
        <taxon>Pleosporales</taxon>
        <taxon>Pleosporineae</taxon>
        <taxon>Didymellaceae</taxon>
        <taxon>Ascochyta</taxon>
    </lineage>
</organism>
<evidence type="ECO:0000256" key="1">
    <source>
        <dbReference type="ARBA" id="ARBA00002598"/>
    </source>
</evidence>
<evidence type="ECO:0000256" key="9">
    <source>
        <dbReference type="SAM" id="MobiDB-lite"/>
    </source>
</evidence>
<feature type="compositionally biased region" description="Polar residues" evidence="9">
    <location>
        <begin position="107"/>
        <end position="126"/>
    </location>
</feature>